<dbReference type="AlphaFoldDB" id="A0A2J6PQT0"/>
<evidence type="ECO:0000256" key="11">
    <source>
        <dbReference type="SAM" id="MobiDB-lite"/>
    </source>
</evidence>
<feature type="compositionally biased region" description="Polar residues" evidence="11">
    <location>
        <begin position="244"/>
        <end position="264"/>
    </location>
</feature>
<dbReference type="Pfam" id="PF07817">
    <property type="entry name" value="GLE1"/>
    <property type="match status" value="1"/>
</dbReference>
<feature type="region of interest" description="Disordered" evidence="11">
    <location>
        <begin position="1"/>
        <end position="40"/>
    </location>
</feature>
<protein>
    <recommendedName>
        <fullName evidence="9">mRNA export factor GLE1</fullName>
    </recommendedName>
    <alternativeName>
        <fullName evidence="10">Nucleoporin GLE1</fullName>
    </alternativeName>
</protein>
<gene>
    <name evidence="12" type="ORF">NA56DRAFT_607896</name>
</gene>
<dbReference type="EMBL" id="KZ613507">
    <property type="protein sequence ID" value="PMD16266.1"/>
    <property type="molecule type" value="Genomic_DNA"/>
</dbReference>
<reference evidence="12 13" key="1">
    <citation type="submission" date="2016-05" db="EMBL/GenBank/DDBJ databases">
        <title>A degradative enzymes factory behind the ericoid mycorrhizal symbiosis.</title>
        <authorList>
            <consortium name="DOE Joint Genome Institute"/>
            <person name="Martino E."/>
            <person name="Morin E."/>
            <person name="Grelet G."/>
            <person name="Kuo A."/>
            <person name="Kohler A."/>
            <person name="Daghino S."/>
            <person name="Barry K."/>
            <person name="Choi C."/>
            <person name="Cichocki N."/>
            <person name="Clum A."/>
            <person name="Copeland A."/>
            <person name="Hainaut M."/>
            <person name="Haridas S."/>
            <person name="Labutti K."/>
            <person name="Lindquist E."/>
            <person name="Lipzen A."/>
            <person name="Khouja H.-R."/>
            <person name="Murat C."/>
            <person name="Ohm R."/>
            <person name="Olson A."/>
            <person name="Spatafora J."/>
            <person name="Veneault-Fourrey C."/>
            <person name="Henrissat B."/>
            <person name="Grigoriev I."/>
            <person name="Martin F."/>
            <person name="Perotto S."/>
        </authorList>
    </citation>
    <scope>NUCLEOTIDE SEQUENCE [LARGE SCALE GENOMIC DNA]</scope>
    <source>
        <strain evidence="12 13">UAMH 7357</strain>
    </source>
</reference>
<dbReference type="PANTHER" id="PTHR12960">
    <property type="entry name" value="GLE-1-RELATED"/>
    <property type="match status" value="1"/>
</dbReference>
<evidence type="ECO:0000256" key="2">
    <source>
        <dbReference type="ARBA" id="ARBA00011056"/>
    </source>
</evidence>
<feature type="compositionally biased region" description="Low complexity" evidence="11">
    <location>
        <begin position="187"/>
        <end position="203"/>
    </location>
</feature>
<keyword evidence="3" id="KW-0813">Transport</keyword>
<proteinExistence type="inferred from homology"/>
<keyword evidence="6" id="KW-0811">Translocation</keyword>
<dbReference type="InterPro" id="IPR012476">
    <property type="entry name" value="GLE1"/>
</dbReference>
<accession>A0A2J6PQT0</accession>
<dbReference type="GO" id="GO:0044614">
    <property type="term" value="C:nuclear pore cytoplasmic filaments"/>
    <property type="evidence" value="ECO:0007669"/>
    <property type="project" value="TreeGrafter"/>
</dbReference>
<feature type="region of interest" description="Disordered" evidence="11">
    <location>
        <begin position="98"/>
        <end position="266"/>
    </location>
</feature>
<evidence type="ECO:0000256" key="7">
    <source>
        <dbReference type="ARBA" id="ARBA00023132"/>
    </source>
</evidence>
<dbReference type="Proteomes" id="UP000235672">
    <property type="component" value="Unassembled WGS sequence"/>
</dbReference>
<feature type="compositionally biased region" description="Low complexity" evidence="11">
    <location>
        <begin position="212"/>
        <end position="243"/>
    </location>
</feature>
<keyword evidence="5" id="KW-0653">Protein transport</keyword>
<dbReference type="Gene3D" id="1.25.40.510">
    <property type="entry name" value="GLE1-like"/>
    <property type="match status" value="1"/>
</dbReference>
<evidence type="ECO:0000256" key="10">
    <source>
        <dbReference type="ARBA" id="ARBA00029983"/>
    </source>
</evidence>
<comment type="similarity">
    <text evidence="2">Belongs to the GLE1 family.</text>
</comment>
<dbReference type="STRING" id="1745343.A0A2J6PQT0"/>
<evidence type="ECO:0000256" key="8">
    <source>
        <dbReference type="ARBA" id="ARBA00023242"/>
    </source>
</evidence>
<comment type="subcellular location">
    <subcellularLocation>
        <location evidence="1">Nucleus</location>
        <location evidence="1">Nuclear pore complex</location>
    </subcellularLocation>
</comment>
<feature type="compositionally biased region" description="Pro residues" evidence="11">
    <location>
        <begin position="112"/>
        <end position="129"/>
    </location>
</feature>
<evidence type="ECO:0000256" key="3">
    <source>
        <dbReference type="ARBA" id="ARBA00022448"/>
    </source>
</evidence>
<dbReference type="PANTHER" id="PTHR12960:SF0">
    <property type="entry name" value="MRNA EXPORT FACTOR GLE1"/>
    <property type="match status" value="1"/>
</dbReference>
<feature type="compositionally biased region" description="Low complexity" evidence="11">
    <location>
        <begin position="156"/>
        <end position="168"/>
    </location>
</feature>
<keyword evidence="8" id="KW-0539">Nucleus</keyword>
<evidence type="ECO:0000313" key="13">
    <source>
        <dbReference type="Proteomes" id="UP000235672"/>
    </source>
</evidence>
<evidence type="ECO:0000256" key="6">
    <source>
        <dbReference type="ARBA" id="ARBA00023010"/>
    </source>
</evidence>
<evidence type="ECO:0000256" key="4">
    <source>
        <dbReference type="ARBA" id="ARBA00022816"/>
    </source>
</evidence>
<keyword evidence="4" id="KW-0509">mRNA transport</keyword>
<name>A0A2J6PQT0_9HELO</name>
<dbReference type="InterPro" id="IPR038506">
    <property type="entry name" value="GLE1-like_sf"/>
</dbReference>
<dbReference type="GO" id="GO:0005543">
    <property type="term" value="F:phospholipid binding"/>
    <property type="evidence" value="ECO:0007669"/>
    <property type="project" value="TreeGrafter"/>
</dbReference>
<evidence type="ECO:0000256" key="5">
    <source>
        <dbReference type="ARBA" id="ARBA00022927"/>
    </source>
</evidence>
<feature type="compositionally biased region" description="Basic and acidic residues" evidence="11">
    <location>
        <begin position="98"/>
        <end position="108"/>
    </location>
</feature>
<dbReference type="GO" id="GO:0005737">
    <property type="term" value="C:cytoplasm"/>
    <property type="evidence" value="ECO:0007669"/>
    <property type="project" value="TreeGrafter"/>
</dbReference>
<dbReference type="GO" id="GO:0031369">
    <property type="term" value="F:translation initiation factor binding"/>
    <property type="evidence" value="ECO:0007669"/>
    <property type="project" value="TreeGrafter"/>
</dbReference>
<evidence type="ECO:0000256" key="1">
    <source>
        <dbReference type="ARBA" id="ARBA00004567"/>
    </source>
</evidence>
<organism evidence="12 13">
    <name type="scientific">Hyaloscypha hepaticicola</name>
    <dbReference type="NCBI Taxonomy" id="2082293"/>
    <lineage>
        <taxon>Eukaryota</taxon>
        <taxon>Fungi</taxon>
        <taxon>Dikarya</taxon>
        <taxon>Ascomycota</taxon>
        <taxon>Pezizomycotina</taxon>
        <taxon>Leotiomycetes</taxon>
        <taxon>Helotiales</taxon>
        <taxon>Hyaloscyphaceae</taxon>
        <taxon>Hyaloscypha</taxon>
    </lineage>
</organism>
<sequence>MAPTSFPGVSSSPPPSNSNNDNTEDKMDDYERRWRERNSEETHKIALAAALARHNEIRERALGILQLEQLREEAEILRQKRIQTEERVKLETQRAMEQLRIREEENKARQIPQPPPRVPTPPPAIPPAVQPKQPDNATTSASQQANQPPPAPAPQQPSSSNASQTSQTKATPQGTIQQHLNQPNAFQPSQSQPIASQPPKQQPTVSDAIQKQAETPANQANQNPQLAQAPATATTAPQHPQNPSHTPQAGETSSAHTQKPQNLHESVDRYVTIHKNLKEVRKAIKERGEKDAQFKKKAGEMRRAITRSVGQLTGERGANKVPTDTIVAQLEASLGISTVLEAVHSQPYPPELVMASKPERGPQGTLNNGEHMPLLTIYLLNILAKSAIAQFCSEAGANPKTADPIGVILVSVFAQRRFSWRGRSLIDIVIAKFRILCPVLFGVRGNDKTEEGRAKLGWKKDQNGNWISEQEHNDRMTGLGAGYASICLRDFSKSQLFNPWPATNYWFSLASITCTRPDDTSSTQFVVLKAMIDNHTAHFLRIYGDMGVRALHVALEDFPHKAAAGNVAASSLQVLAAKLRRDTGLTLEVK</sequence>
<dbReference type="GO" id="GO:0000822">
    <property type="term" value="F:inositol hexakisphosphate binding"/>
    <property type="evidence" value="ECO:0007669"/>
    <property type="project" value="TreeGrafter"/>
</dbReference>
<dbReference type="OrthoDB" id="420884at2759"/>
<feature type="compositionally biased region" description="Polar residues" evidence="11">
    <location>
        <begin position="169"/>
        <end position="186"/>
    </location>
</feature>
<evidence type="ECO:0000256" key="9">
    <source>
        <dbReference type="ARBA" id="ARBA00026227"/>
    </source>
</evidence>
<dbReference type="GO" id="GO:0016973">
    <property type="term" value="P:poly(A)+ mRNA export from nucleus"/>
    <property type="evidence" value="ECO:0007669"/>
    <property type="project" value="InterPro"/>
</dbReference>
<dbReference type="GO" id="GO:0015031">
    <property type="term" value="P:protein transport"/>
    <property type="evidence" value="ECO:0007669"/>
    <property type="project" value="UniProtKB-KW"/>
</dbReference>
<evidence type="ECO:0000313" key="12">
    <source>
        <dbReference type="EMBL" id="PMD16266.1"/>
    </source>
</evidence>
<feature type="compositionally biased region" description="Low complexity" evidence="11">
    <location>
        <begin position="130"/>
        <end position="146"/>
    </location>
</feature>
<feature type="compositionally biased region" description="Basic and acidic residues" evidence="11">
    <location>
        <begin position="23"/>
        <end position="40"/>
    </location>
</feature>
<keyword evidence="13" id="KW-1185">Reference proteome</keyword>
<keyword evidence="7" id="KW-0906">Nuclear pore complex</keyword>